<dbReference type="InterPro" id="IPR050983">
    <property type="entry name" value="GST_Omega/HSP26"/>
</dbReference>
<keyword evidence="3" id="KW-1185">Reference proteome</keyword>
<dbReference type="InterPro" id="IPR036249">
    <property type="entry name" value="Thioredoxin-like_sf"/>
</dbReference>
<proteinExistence type="predicted"/>
<dbReference type="Gene3D" id="1.20.1050.10">
    <property type="match status" value="1"/>
</dbReference>
<dbReference type="PROSITE" id="PS50404">
    <property type="entry name" value="GST_NTER"/>
    <property type="match status" value="1"/>
</dbReference>
<feature type="domain" description="GST N-terminal" evidence="1">
    <location>
        <begin position="10"/>
        <end position="101"/>
    </location>
</feature>
<accession>A0A8K0UI21</accession>
<dbReference type="Gene3D" id="3.40.30.10">
    <property type="entry name" value="Glutaredoxin"/>
    <property type="match status" value="1"/>
</dbReference>
<dbReference type="InterPro" id="IPR036282">
    <property type="entry name" value="Glutathione-S-Trfase_C_sf"/>
</dbReference>
<dbReference type="AlphaFoldDB" id="A0A8K0UI21"/>
<evidence type="ECO:0000259" key="1">
    <source>
        <dbReference type="PROSITE" id="PS50404"/>
    </source>
</evidence>
<dbReference type="SUPFAM" id="SSF52833">
    <property type="entry name" value="Thioredoxin-like"/>
    <property type="match status" value="1"/>
</dbReference>
<comment type="caution">
    <text evidence="2">The sequence shown here is derived from an EMBL/GenBank/DDBJ whole genome shotgun (WGS) entry which is preliminary data.</text>
</comment>
<dbReference type="OrthoDB" id="4951845at2759"/>
<sequence>MSELVLYDIPGKSPESKAWSPNTWRTRYALNYKGLRYRTEWIEYPDIADLCKKIGARPTDVRADGSNHYTLPVLYDPLTETVISESTDIADYLDKTYPDTPPLFPAGTRGFHASFQAAYGAVHARTNALLKLVVLSVCLNLNERSSEYFRRTREKSLASRLEDVAPEGEVRDKWFEGLQDDMAKMAGWYRVGGGPFIMGETLCYADMMIAGRLVWAKVLLWKDSKDWKRICAFDDGFWGKFMERFERYEQVVQGST</sequence>
<evidence type="ECO:0000313" key="3">
    <source>
        <dbReference type="Proteomes" id="UP000813824"/>
    </source>
</evidence>
<evidence type="ECO:0000313" key="2">
    <source>
        <dbReference type="EMBL" id="KAH8091011.1"/>
    </source>
</evidence>
<dbReference type="PANTHER" id="PTHR43968">
    <property type="match status" value="1"/>
</dbReference>
<dbReference type="InterPro" id="IPR004045">
    <property type="entry name" value="Glutathione_S-Trfase_N"/>
</dbReference>
<dbReference type="Proteomes" id="UP000813824">
    <property type="component" value="Unassembled WGS sequence"/>
</dbReference>
<dbReference type="EMBL" id="JAEVFJ010000037">
    <property type="protein sequence ID" value="KAH8091011.1"/>
    <property type="molecule type" value="Genomic_DNA"/>
</dbReference>
<dbReference type="SUPFAM" id="SSF47616">
    <property type="entry name" value="GST C-terminal domain-like"/>
    <property type="match status" value="1"/>
</dbReference>
<gene>
    <name evidence="2" type="ORF">BXZ70DRAFT_899021</name>
</gene>
<dbReference type="GO" id="GO:0005737">
    <property type="term" value="C:cytoplasm"/>
    <property type="evidence" value="ECO:0007669"/>
    <property type="project" value="TreeGrafter"/>
</dbReference>
<dbReference type="InterPro" id="IPR054416">
    <property type="entry name" value="GST_UstS-like_C"/>
</dbReference>
<dbReference type="Pfam" id="PF22041">
    <property type="entry name" value="GST_C_7"/>
    <property type="match status" value="1"/>
</dbReference>
<name>A0A8K0UI21_9AGAR</name>
<organism evidence="2 3">
    <name type="scientific">Cristinia sonorae</name>
    <dbReference type="NCBI Taxonomy" id="1940300"/>
    <lineage>
        <taxon>Eukaryota</taxon>
        <taxon>Fungi</taxon>
        <taxon>Dikarya</taxon>
        <taxon>Basidiomycota</taxon>
        <taxon>Agaricomycotina</taxon>
        <taxon>Agaricomycetes</taxon>
        <taxon>Agaricomycetidae</taxon>
        <taxon>Agaricales</taxon>
        <taxon>Pleurotineae</taxon>
        <taxon>Stephanosporaceae</taxon>
        <taxon>Cristinia</taxon>
    </lineage>
</organism>
<protein>
    <recommendedName>
        <fullName evidence="1">GST N-terminal domain-containing protein</fullName>
    </recommendedName>
</protein>
<dbReference type="Pfam" id="PF13409">
    <property type="entry name" value="GST_N_2"/>
    <property type="match status" value="1"/>
</dbReference>
<dbReference type="PANTHER" id="PTHR43968:SF6">
    <property type="entry name" value="GLUTATHIONE S-TRANSFERASE OMEGA"/>
    <property type="match status" value="1"/>
</dbReference>
<reference evidence="2" key="1">
    <citation type="journal article" date="2021" name="New Phytol.">
        <title>Evolutionary innovations through gain and loss of genes in the ectomycorrhizal Boletales.</title>
        <authorList>
            <person name="Wu G."/>
            <person name="Miyauchi S."/>
            <person name="Morin E."/>
            <person name="Kuo A."/>
            <person name="Drula E."/>
            <person name="Varga T."/>
            <person name="Kohler A."/>
            <person name="Feng B."/>
            <person name="Cao Y."/>
            <person name="Lipzen A."/>
            <person name="Daum C."/>
            <person name="Hundley H."/>
            <person name="Pangilinan J."/>
            <person name="Johnson J."/>
            <person name="Barry K."/>
            <person name="LaButti K."/>
            <person name="Ng V."/>
            <person name="Ahrendt S."/>
            <person name="Min B."/>
            <person name="Choi I.G."/>
            <person name="Park H."/>
            <person name="Plett J.M."/>
            <person name="Magnuson J."/>
            <person name="Spatafora J.W."/>
            <person name="Nagy L.G."/>
            <person name="Henrissat B."/>
            <person name="Grigoriev I.V."/>
            <person name="Yang Z.L."/>
            <person name="Xu J."/>
            <person name="Martin F.M."/>
        </authorList>
    </citation>
    <scope>NUCLEOTIDE SEQUENCE</scope>
    <source>
        <strain evidence="2">KKN 215</strain>
    </source>
</reference>